<protein>
    <submittedName>
        <fullName evidence="1">Uncharacterized protein</fullName>
    </submittedName>
</protein>
<gene>
    <name evidence="1" type="ORF">AVDCRST_MAG30-1021</name>
</gene>
<dbReference type="EMBL" id="CADCVS010000167">
    <property type="protein sequence ID" value="CAA9484762.1"/>
    <property type="molecule type" value="Genomic_DNA"/>
</dbReference>
<evidence type="ECO:0000313" key="1">
    <source>
        <dbReference type="EMBL" id="CAA9484762.1"/>
    </source>
</evidence>
<sequence>MVAPTTAGHGHLTGVRITVTSRVAALAQRLRG</sequence>
<dbReference type="AlphaFoldDB" id="A0A6J4S7M9"/>
<accession>A0A6J4S7M9</accession>
<name>A0A6J4S7M9_9ACTN</name>
<reference evidence="1" key="1">
    <citation type="submission" date="2020-02" db="EMBL/GenBank/DDBJ databases">
        <authorList>
            <person name="Meier V. D."/>
        </authorList>
    </citation>
    <scope>NUCLEOTIDE SEQUENCE</scope>
    <source>
        <strain evidence="1">AVDCRST_MAG30</strain>
    </source>
</reference>
<organism evidence="1">
    <name type="scientific">uncultured Solirubrobacteraceae bacterium</name>
    <dbReference type="NCBI Taxonomy" id="1162706"/>
    <lineage>
        <taxon>Bacteria</taxon>
        <taxon>Bacillati</taxon>
        <taxon>Actinomycetota</taxon>
        <taxon>Thermoleophilia</taxon>
        <taxon>Solirubrobacterales</taxon>
        <taxon>Solirubrobacteraceae</taxon>
        <taxon>environmental samples</taxon>
    </lineage>
</organism>
<proteinExistence type="predicted"/>